<organism evidence="2 3">
    <name type="scientific">Pseudomonas japonica</name>
    <dbReference type="NCBI Taxonomy" id="256466"/>
    <lineage>
        <taxon>Bacteria</taxon>
        <taxon>Pseudomonadati</taxon>
        <taxon>Pseudomonadota</taxon>
        <taxon>Gammaproteobacteria</taxon>
        <taxon>Pseudomonadales</taxon>
        <taxon>Pseudomonadaceae</taxon>
        <taxon>Pseudomonas</taxon>
    </lineage>
</organism>
<gene>
    <name evidence="2" type="ORF">SAMN05444352_12614</name>
</gene>
<dbReference type="InterPro" id="IPR037140">
    <property type="entry name" value="VHL_beta_dom_sf"/>
</dbReference>
<dbReference type="Gene3D" id="2.60.40.780">
    <property type="entry name" value="von Hippel-Lindau disease tumour suppressor, beta domain"/>
    <property type="match status" value="2"/>
</dbReference>
<dbReference type="SUPFAM" id="SSF49468">
    <property type="entry name" value="VHL"/>
    <property type="match status" value="2"/>
</dbReference>
<accession>A0A239KBS3</accession>
<name>A0A239KBS3_9PSED</name>
<proteinExistence type="predicted"/>
<keyword evidence="3" id="KW-1185">Reference proteome</keyword>
<protein>
    <submittedName>
        <fullName evidence="2">Uncharacterized protein</fullName>
    </submittedName>
</protein>
<dbReference type="AlphaFoldDB" id="A0A239KBS3"/>
<dbReference type="InterPro" id="IPR036208">
    <property type="entry name" value="VHL_sf"/>
</dbReference>
<feature type="chain" id="PRO_5011311521" evidence="1">
    <location>
        <begin position="33"/>
        <end position="216"/>
    </location>
</feature>
<dbReference type="RefSeq" id="WP_042128089.1">
    <property type="nucleotide sequence ID" value="NZ_FZOL01000026.1"/>
</dbReference>
<evidence type="ECO:0000313" key="3">
    <source>
        <dbReference type="Proteomes" id="UP000198407"/>
    </source>
</evidence>
<evidence type="ECO:0000256" key="1">
    <source>
        <dbReference type="SAM" id="SignalP"/>
    </source>
</evidence>
<evidence type="ECO:0000313" key="2">
    <source>
        <dbReference type="EMBL" id="SNT15511.1"/>
    </source>
</evidence>
<dbReference type="OrthoDB" id="9946934at2"/>
<dbReference type="EMBL" id="FZOL01000026">
    <property type="protein sequence ID" value="SNT15511.1"/>
    <property type="molecule type" value="Genomic_DNA"/>
</dbReference>
<reference evidence="3" key="1">
    <citation type="submission" date="2017-06" db="EMBL/GenBank/DDBJ databases">
        <authorList>
            <person name="Varghese N."/>
            <person name="Submissions S."/>
        </authorList>
    </citation>
    <scope>NUCLEOTIDE SEQUENCE [LARGE SCALE GENOMIC DNA]</scope>
    <source>
        <strain evidence="3">DSM 22348</strain>
    </source>
</reference>
<feature type="signal peptide" evidence="1">
    <location>
        <begin position="1"/>
        <end position="32"/>
    </location>
</feature>
<dbReference type="Proteomes" id="UP000198407">
    <property type="component" value="Unassembled WGS sequence"/>
</dbReference>
<sequence length="216" mass="23708">MIKYHQRSTFTPLCLALLAAAGFVSHSQAVQAQEPVSLCSPGTQGALEVEFINNSSQPVSFHWMGFDCSEGGGPKLAPGQREKGITYPGHIFLVRGKGEQVLTTFVASSSNRTFVVDDRQVAEVAAEGEQHTEGKCSPRTNGQFTVEFVNTLNEPITMQWIGFDCEVNVLRTIPANSSTQENTYPGHVFRFVDMSGSELYSFDVSEDETRYVIDAD</sequence>
<keyword evidence="1" id="KW-0732">Signal</keyword>